<gene>
    <name evidence="2" type="ORF">PENFLA_c047G07749</name>
</gene>
<evidence type="ECO:0000259" key="1">
    <source>
        <dbReference type="Pfam" id="PF17111"/>
    </source>
</evidence>
<proteinExistence type="predicted"/>
<dbReference type="InterPro" id="IPR031348">
    <property type="entry name" value="PigL_N"/>
</dbReference>
<evidence type="ECO:0000313" key="2">
    <source>
        <dbReference type="EMBL" id="OQE13490.1"/>
    </source>
</evidence>
<dbReference type="Pfam" id="PF17111">
    <property type="entry name" value="PigL_N"/>
    <property type="match status" value="1"/>
</dbReference>
<comment type="caution">
    <text evidence="2">The sequence shown here is derived from an EMBL/GenBank/DDBJ whole genome shotgun (WGS) entry which is preliminary data.</text>
</comment>
<dbReference type="EMBL" id="MLQL01000047">
    <property type="protein sequence ID" value="OQE13490.1"/>
    <property type="molecule type" value="Genomic_DNA"/>
</dbReference>
<dbReference type="OrthoDB" id="4348167at2759"/>
<evidence type="ECO:0000313" key="3">
    <source>
        <dbReference type="Proteomes" id="UP000191342"/>
    </source>
</evidence>
<reference evidence="3" key="1">
    <citation type="journal article" date="2017" name="Nat. Microbiol.">
        <title>Global analysis of biosynthetic gene clusters reveals vast potential of secondary metabolite production in Penicillium species.</title>
        <authorList>
            <person name="Nielsen J.C."/>
            <person name="Grijseels S."/>
            <person name="Prigent S."/>
            <person name="Ji B."/>
            <person name="Dainat J."/>
            <person name="Nielsen K.F."/>
            <person name="Frisvad J.C."/>
            <person name="Workman M."/>
            <person name="Nielsen J."/>
        </authorList>
    </citation>
    <scope>NUCLEOTIDE SEQUENCE [LARGE SCALE GENOMIC DNA]</scope>
    <source>
        <strain evidence="3">IBT 14082</strain>
    </source>
</reference>
<dbReference type="AlphaFoldDB" id="A0A1V6SIB2"/>
<dbReference type="Proteomes" id="UP000191342">
    <property type="component" value="Unassembled WGS sequence"/>
</dbReference>
<sequence length="294" mass="33679">MADPMSITASLMAVVTAAIQSTQSLCETIKRLKDRHITLRRLQNELQDLTKVLGLLAQETSAETSIFELLRGPIDRCSQVCGEFKQSMEAFSQNPKTGTRDWTRMKFMRGDINDFTDVVAGYKSTISIGVCTITIDTNRVSRQVLQEYNELIQDTIYNLEVNLQRVDERIKRVILDNTNTSGISIDTKDEKEVTKQCLRICEDVRGLIESRANRDSFLLQEWPQNATEDDVQNCFEAQVLTRQALEENRDSFRQIIGHLQKRLESLAPNGNTRDGNERLRLQDDIDISKQCLEW</sequence>
<organism evidence="2 3">
    <name type="scientific">Penicillium flavigenum</name>
    <dbReference type="NCBI Taxonomy" id="254877"/>
    <lineage>
        <taxon>Eukaryota</taxon>
        <taxon>Fungi</taxon>
        <taxon>Dikarya</taxon>
        <taxon>Ascomycota</taxon>
        <taxon>Pezizomycotina</taxon>
        <taxon>Eurotiomycetes</taxon>
        <taxon>Eurotiomycetidae</taxon>
        <taxon>Eurotiales</taxon>
        <taxon>Aspergillaceae</taxon>
        <taxon>Penicillium</taxon>
    </lineage>
</organism>
<accession>A0A1V6SIB2</accession>
<feature type="domain" description="Azaphilone pigments biosynthesis cluster protein L N-terminal" evidence="1">
    <location>
        <begin position="2"/>
        <end position="202"/>
    </location>
</feature>
<protein>
    <recommendedName>
        <fullName evidence="1">Azaphilone pigments biosynthesis cluster protein L N-terminal domain-containing protein</fullName>
    </recommendedName>
</protein>
<keyword evidence="3" id="KW-1185">Reference proteome</keyword>
<name>A0A1V6SIB2_9EURO</name>